<organism evidence="2 3">
    <name type="scientific">Halomonas campaniensis</name>
    <dbReference type="NCBI Taxonomy" id="213554"/>
    <lineage>
        <taxon>Bacteria</taxon>
        <taxon>Pseudomonadati</taxon>
        <taxon>Pseudomonadota</taxon>
        <taxon>Gammaproteobacteria</taxon>
        <taxon>Oceanospirillales</taxon>
        <taxon>Halomonadaceae</taxon>
        <taxon>Halomonas</taxon>
    </lineage>
</organism>
<gene>
    <name evidence="2" type="ORF">JI62_13875</name>
</gene>
<evidence type="ECO:0000256" key="1">
    <source>
        <dbReference type="ARBA" id="ARBA00006599"/>
    </source>
</evidence>
<dbReference type="NCBIfam" id="TIGR01790">
    <property type="entry name" value="carotene-cycl"/>
    <property type="match status" value="1"/>
</dbReference>
<name>A0A246RX79_9GAMM</name>
<dbReference type="Gene3D" id="3.50.50.60">
    <property type="entry name" value="FAD/NAD(P)-binding domain"/>
    <property type="match status" value="1"/>
</dbReference>
<dbReference type="Proteomes" id="UP000197334">
    <property type="component" value="Unassembled WGS sequence"/>
</dbReference>
<evidence type="ECO:0000313" key="3">
    <source>
        <dbReference type="Proteomes" id="UP000197334"/>
    </source>
</evidence>
<keyword evidence="3" id="KW-1185">Reference proteome</keyword>
<comment type="caution">
    <text evidence="2">The sequence shown here is derived from an EMBL/GenBank/DDBJ whole genome shotgun (WGS) entry which is preliminary data.</text>
</comment>
<comment type="similarity">
    <text evidence="1">Belongs to the lycopene cyclase family.</text>
</comment>
<reference evidence="2 3" key="1">
    <citation type="submission" date="2014-08" db="EMBL/GenBank/DDBJ databases">
        <title>Draft genome sequence of a novel L-asparaginase producing marine bacterium, Halomonas campaniensis.</title>
        <authorList>
            <person name="Sundarakrishnan B."/>
            <person name="Moushumi Priya A."/>
            <person name="Raman G."/>
            <person name="Sakthivel N."/>
            <person name="Park S."/>
            <person name="Jayachandran S."/>
        </authorList>
    </citation>
    <scope>NUCLEOTIDE SEQUENCE [LARGE SCALE GENOMIC DNA]</scope>
    <source>
        <strain evidence="2 3">SK03</strain>
    </source>
</reference>
<evidence type="ECO:0000313" key="2">
    <source>
        <dbReference type="EMBL" id="OWV28751.1"/>
    </source>
</evidence>
<dbReference type="InterPro" id="IPR036188">
    <property type="entry name" value="FAD/NAD-bd_sf"/>
</dbReference>
<sequence length="396" mass="44509">MNAPGHDLILVGGGLANGLIALRLIEAQPGLRLLMLESESRPGGHHTWSFHDGDLSAAQHAWLAPLVGRRWPRHRVIFPHRERLLNGGYSSIFSRDFAHVLEEALGDSLWVDTRVARLSTDSVELEDGRVLHANAVIDGRGPADSAHLTLGYQAFLGREVRLDKPHGLEEPILMDASVPQQDGYRFVYVLPFSQDTLLIEDTHYVNRPETDTVQLQEHIDAYARDRDWRIVETLREESGVLPIILAGEFAAFWQNAQGQPRSGLRAGLFHPTTGYSLPQAMGLAERIAELGNIDAASLFQAIHAFAAREWRHQGYFRLLNRMLFLAGRPERRWQVMQRFYGLSEPLIERFYAGRLTRADKVRILMGKPPVPLGEALKAVRANSPQKISSTFFGIRS</sequence>
<accession>A0A246RX79</accession>
<dbReference type="GO" id="GO:0016117">
    <property type="term" value="P:carotenoid biosynthetic process"/>
    <property type="evidence" value="ECO:0007669"/>
    <property type="project" value="InterPro"/>
</dbReference>
<protein>
    <submittedName>
        <fullName evidence="2">Lycopene cyclase</fullName>
    </submittedName>
</protein>
<dbReference type="RefSeq" id="WP_088700741.1">
    <property type="nucleotide sequence ID" value="NZ_JPUA01000034.1"/>
</dbReference>
<proteinExistence type="inferred from homology"/>
<dbReference type="InterPro" id="IPR010108">
    <property type="entry name" value="Lycopene_cyclase_b/e"/>
</dbReference>
<dbReference type="Pfam" id="PF05834">
    <property type="entry name" value="Lycopene_cycl"/>
    <property type="match status" value="1"/>
</dbReference>
<dbReference type="EMBL" id="JPUA01000034">
    <property type="protein sequence ID" value="OWV28751.1"/>
    <property type="molecule type" value="Genomic_DNA"/>
</dbReference>
<dbReference type="InterPro" id="IPR008461">
    <property type="entry name" value="CrtY"/>
</dbReference>
<dbReference type="OrthoDB" id="5793379at2"/>
<dbReference type="SUPFAM" id="SSF51905">
    <property type="entry name" value="FAD/NAD(P)-binding domain"/>
    <property type="match status" value="1"/>
</dbReference>
<dbReference type="GO" id="GO:0045436">
    <property type="term" value="F:lycopene beta cyclase activity"/>
    <property type="evidence" value="ECO:0007669"/>
    <property type="project" value="InterPro"/>
</dbReference>
<dbReference type="AlphaFoldDB" id="A0A246RX79"/>
<dbReference type="GO" id="GO:0016705">
    <property type="term" value="F:oxidoreductase activity, acting on paired donors, with incorporation or reduction of molecular oxygen"/>
    <property type="evidence" value="ECO:0007669"/>
    <property type="project" value="InterPro"/>
</dbReference>
<dbReference type="NCBIfam" id="TIGR01789">
    <property type="entry name" value="lycopene_cycl"/>
    <property type="match status" value="1"/>
</dbReference>